<dbReference type="GO" id="GO:0071949">
    <property type="term" value="F:FAD binding"/>
    <property type="evidence" value="ECO:0007669"/>
    <property type="project" value="InterPro"/>
</dbReference>
<dbReference type="InterPro" id="IPR036188">
    <property type="entry name" value="FAD/NAD-bd_sf"/>
</dbReference>
<comment type="caution">
    <text evidence="2">The sequence shown here is derived from an EMBL/GenBank/DDBJ whole genome shotgun (WGS) entry which is preliminary data.</text>
</comment>
<name>A0A7Y0L7L1_9FIRM</name>
<dbReference type="InterPro" id="IPR011777">
    <property type="entry name" value="Geranylgeranyl_Rdtase_fam"/>
</dbReference>
<dbReference type="Proteomes" id="UP000533476">
    <property type="component" value="Unassembled WGS sequence"/>
</dbReference>
<evidence type="ECO:0000313" key="3">
    <source>
        <dbReference type="Proteomes" id="UP000533476"/>
    </source>
</evidence>
<dbReference type="InterPro" id="IPR050407">
    <property type="entry name" value="Geranylgeranyl_reductase"/>
</dbReference>
<accession>A0A7Y0L7L1</accession>
<proteinExistence type="predicted"/>
<dbReference type="Gene3D" id="3.50.50.60">
    <property type="entry name" value="FAD/NAD(P)-binding domain"/>
    <property type="match status" value="1"/>
</dbReference>
<protein>
    <submittedName>
        <fullName evidence="2">Geranylgeranyl reductase family protein</fullName>
    </submittedName>
</protein>
<dbReference type="PANTHER" id="PTHR42685:SF22">
    <property type="entry name" value="CONDITIONED MEDIUM FACTOR RECEPTOR 1"/>
    <property type="match status" value="1"/>
</dbReference>
<dbReference type="AlphaFoldDB" id="A0A7Y0L7L1"/>
<dbReference type="InterPro" id="IPR002938">
    <property type="entry name" value="FAD-bd"/>
</dbReference>
<evidence type="ECO:0000259" key="1">
    <source>
        <dbReference type="Pfam" id="PF01494"/>
    </source>
</evidence>
<dbReference type="SUPFAM" id="SSF51905">
    <property type="entry name" value="FAD/NAD(P)-binding domain"/>
    <property type="match status" value="1"/>
</dbReference>
<organism evidence="2 3">
    <name type="scientific">Sulfobacillus harzensis</name>
    <dbReference type="NCBI Taxonomy" id="2729629"/>
    <lineage>
        <taxon>Bacteria</taxon>
        <taxon>Bacillati</taxon>
        <taxon>Bacillota</taxon>
        <taxon>Clostridia</taxon>
        <taxon>Eubacteriales</taxon>
        <taxon>Clostridiales Family XVII. Incertae Sedis</taxon>
        <taxon>Sulfobacillus</taxon>
    </lineage>
</organism>
<sequence>MVIGAGPAGATAARRLAENGISTLLLERATIPRVKPCGGAITHRALPLLPPGGEALLKSHPCAWTFCGRNGRSVTLARNLPYSHIVERSVFDAWLTDRAAHAGVEVHDGEAVTAAEVTPTHSRLTTKYGRYTADIVIAADGAHGMMAKAAGFPRPRRGAAIEAEIPADAALLQHYHERVEIHVGQYPWGYAWVIPRAEILNIGVGSFRPAMFPLKERFFEFLERIVGHRDVVPLAHPLPYRLRWDPPVRNRVLFAGDAAGLMDAFSAEGIYSALKSGHMAADAALESLRHGTPCRTYAENLYEEFWPALKSAAKMSLLFYPLAGFWSDVFGQNQELLSHYLDVATGECPYDTLTRRAEHQLLHHPSMLLKRPRLNSAHDTFGST</sequence>
<dbReference type="Pfam" id="PF01494">
    <property type="entry name" value="FAD_binding_3"/>
    <property type="match status" value="1"/>
</dbReference>
<feature type="domain" description="FAD-binding" evidence="1">
    <location>
        <begin position="2"/>
        <end position="160"/>
    </location>
</feature>
<dbReference type="GO" id="GO:0016628">
    <property type="term" value="F:oxidoreductase activity, acting on the CH-CH group of donors, NAD or NADP as acceptor"/>
    <property type="evidence" value="ECO:0007669"/>
    <property type="project" value="InterPro"/>
</dbReference>
<keyword evidence="3" id="KW-1185">Reference proteome</keyword>
<gene>
    <name evidence="2" type="ORF">HIJ39_19335</name>
</gene>
<reference evidence="2 3" key="1">
    <citation type="submission" date="2020-04" db="EMBL/GenBank/DDBJ databases">
        <authorList>
            <person name="Zhang R."/>
            <person name="Schippers A."/>
        </authorList>
    </citation>
    <scope>NUCLEOTIDE SEQUENCE [LARGE SCALE GENOMIC DNA]</scope>
    <source>
        <strain evidence="2 3">DSM 109850</strain>
    </source>
</reference>
<dbReference type="NCBIfam" id="TIGR02032">
    <property type="entry name" value="GG-red-SF"/>
    <property type="match status" value="1"/>
</dbReference>
<evidence type="ECO:0000313" key="2">
    <source>
        <dbReference type="EMBL" id="NMP24478.1"/>
    </source>
</evidence>
<dbReference type="EMBL" id="JABBVZ010000114">
    <property type="protein sequence ID" value="NMP24478.1"/>
    <property type="molecule type" value="Genomic_DNA"/>
</dbReference>
<dbReference type="PANTHER" id="PTHR42685">
    <property type="entry name" value="GERANYLGERANYL DIPHOSPHATE REDUCTASE"/>
    <property type="match status" value="1"/>
</dbReference>